<evidence type="ECO:0000313" key="1">
    <source>
        <dbReference type="EMBL" id="PUX15311.1"/>
    </source>
</evidence>
<dbReference type="RefSeq" id="WP_075199807.1">
    <property type="nucleotide sequence ID" value="NZ_CP187984.1"/>
</dbReference>
<dbReference type="OrthoDB" id="6903468at2"/>
<protein>
    <submittedName>
        <fullName evidence="1">Uncharacterized protein</fullName>
    </submittedName>
</protein>
<proteinExistence type="predicted"/>
<name>A0A2T7AUD5_9ENTR</name>
<dbReference type="AlphaFoldDB" id="A0A2T7AUD5"/>
<gene>
    <name evidence="1" type="ORF">BS411_22415</name>
</gene>
<reference evidence="1" key="1">
    <citation type="submission" date="2016-12" db="EMBL/GenBank/DDBJ databases">
        <title>Analysis of the Molecular Diversity Among Cronobacter Species Isolated from Filth Flies Using a Pan Genomic DNA Microarray.</title>
        <authorList>
            <person name="Pava-Ripoll M."/>
            <person name="Tall B."/>
            <person name="Farber J."/>
            <person name="Fanning S."/>
            <person name="Lehner A."/>
            <person name="Stephan R."/>
            <person name="Pagotto F."/>
            <person name="Iverson C."/>
            <person name="Ziobro G."/>
            <person name="Miller A."/>
            <person name="Pearson R."/>
            <person name="Yan Q."/>
            <person name="Kim M."/>
            <person name="Jeong S."/>
            <person name="Park J."/>
            <person name="Jun S."/>
            <person name="Choi H."/>
            <person name="Chung T."/>
            <person name="Yoo Y."/>
            <person name="Park E."/>
            <person name="Hwang S."/>
            <person name="Lee B."/>
            <person name="Sathyamoorthy V."/>
            <person name="Carter L."/>
            <person name="Mammel M."/>
            <person name="Jackson S."/>
            <person name="Kothary M."/>
            <person name="Patel I."/>
            <person name="Grim C."/>
            <person name="Gopinath G."/>
            <person name="Gangiredla J."/>
            <person name="Chase H."/>
        </authorList>
    </citation>
    <scope>NUCLEOTIDE SEQUENCE [LARGE SCALE GENOMIC DNA]</scope>
    <source>
        <strain evidence="1">MOD1-Sh41s</strain>
    </source>
</reference>
<dbReference type="EMBL" id="MSAG01000069">
    <property type="protein sequence ID" value="PUX15311.1"/>
    <property type="molecule type" value="Genomic_DNA"/>
</dbReference>
<accession>A0A2T7AUD5</accession>
<sequence length="122" mass="14003">MTNQKLKEIENFLAKPDFFDFLKTLDVDEALDLRDEPKFDSCWMDNFNLLKGESFDASDIAQIDSLREKAFKLSFRVINDSEIASRISDDIELIAKNIIIGKEDSWAVSTLWAAYKSGKFPV</sequence>
<comment type="caution">
    <text evidence="1">The sequence shown here is derived from an EMBL/GenBank/DDBJ whole genome shotgun (WGS) entry which is preliminary data.</text>
</comment>
<organism evidence="1">
    <name type="scientific">Cronobacter turicensis</name>
    <dbReference type="NCBI Taxonomy" id="413502"/>
    <lineage>
        <taxon>Bacteria</taxon>
        <taxon>Pseudomonadati</taxon>
        <taxon>Pseudomonadota</taxon>
        <taxon>Gammaproteobacteria</taxon>
        <taxon>Enterobacterales</taxon>
        <taxon>Enterobacteriaceae</taxon>
        <taxon>Cronobacter</taxon>
    </lineage>
</organism>